<proteinExistence type="predicted"/>
<organism evidence="1 2">
    <name type="scientific">Pelagicoccus enzymogenes</name>
    <dbReference type="NCBI Taxonomy" id="2773457"/>
    <lineage>
        <taxon>Bacteria</taxon>
        <taxon>Pseudomonadati</taxon>
        <taxon>Verrucomicrobiota</taxon>
        <taxon>Opitutia</taxon>
        <taxon>Puniceicoccales</taxon>
        <taxon>Pelagicoccaceae</taxon>
        <taxon>Pelagicoccus</taxon>
    </lineage>
</organism>
<keyword evidence="2" id="KW-1185">Reference proteome</keyword>
<accession>A0A927FAP5</accession>
<comment type="caution">
    <text evidence="1">The sequence shown here is derived from an EMBL/GenBank/DDBJ whole genome shotgun (WGS) entry which is preliminary data.</text>
</comment>
<dbReference type="RefSeq" id="WP_191617101.1">
    <property type="nucleotide sequence ID" value="NZ_JACYFG010000026.1"/>
</dbReference>
<dbReference type="AlphaFoldDB" id="A0A927FAP5"/>
<gene>
    <name evidence="1" type="ORF">IEN85_10780</name>
</gene>
<dbReference type="EMBL" id="JACYFG010000026">
    <property type="protein sequence ID" value="MBD5779973.1"/>
    <property type="molecule type" value="Genomic_DNA"/>
</dbReference>
<evidence type="ECO:0000313" key="1">
    <source>
        <dbReference type="EMBL" id="MBD5779973.1"/>
    </source>
</evidence>
<dbReference type="Proteomes" id="UP000622317">
    <property type="component" value="Unassembled WGS sequence"/>
</dbReference>
<sequence length="104" mass="12238">MTYEDLDPQLMPWSKSRGLHVFTKHRDYDVRTIHVVDDSGDIYEMSVTPQNTNDPEILIGLWDKKKRTESIKIGLEDLTDGLEIAYEKIESWIKERGHSRTIYK</sequence>
<protein>
    <submittedName>
        <fullName evidence="1">Uncharacterized protein</fullName>
    </submittedName>
</protein>
<reference evidence="1" key="1">
    <citation type="submission" date="2020-09" db="EMBL/GenBank/DDBJ databases">
        <title>Pelagicoccus enzymogenes sp. nov. with an EPS production, isolated from marine sediment.</title>
        <authorList>
            <person name="Feng X."/>
        </authorList>
    </citation>
    <scope>NUCLEOTIDE SEQUENCE</scope>
    <source>
        <strain evidence="1">NFK12</strain>
    </source>
</reference>
<evidence type="ECO:0000313" key="2">
    <source>
        <dbReference type="Proteomes" id="UP000622317"/>
    </source>
</evidence>
<name>A0A927FAP5_9BACT</name>